<evidence type="ECO:0000313" key="1">
    <source>
        <dbReference type="EMBL" id="JAH33884.1"/>
    </source>
</evidence>
<protein>
    <submittedName>
        <fullName evidence="1">Uncharacterized protein</fullName>
    </submittedName>
</protein>
<organism evidence="1">
    <name type="scientific">Anguilla anguilla</name>
    <name type="common">European freshwater eel</name>
    <name type="synonym">Muraena anguilla</name>
    <dbReference type="NCBI Taxonomy" id="7936"/>
    <lineage>
        <taxon>Eukaryota</taxon>
        <taxon>Metazoa</taxon>
        <taxon>Chordata</taxon>
        <taxon>Craniata</taxon>
        <taxon>Vertebrata</taxon>
        <taxon>Euteleostomi</taxon>
        <taxon>Actinopterygii</taxon>
        <taxon>Neopterygii</taxon>
        <taxon>Teleostei</taxon>
        <taxon>Anguilliformes</taxon>
        <taxon>Anguillidae</taxon>
        <taxon>Anguilla</taxon>
    </lineage>
</organism>
<reference evidence="1" key="1">
    <citation type="submission" date="2014-11" db="EMBL/GenBank/DDBJ databases">
        <authorList>
            <person name="Amaro Gonzalez C."/>
        </authorList>
    </citation>
    <scope>NUCLEOTIDE SEQUENCE</scope>
</reference>
<dbReference type="AlphaFoldDB" id="A0A0E9RXF8"/>
<reference evidence="1" key="2">
    <citation type="journal article" date="2015" name="Fish Shellfish Immunol.">
        <title>Early steps in the European eel (Anguilla anguilla)-Vibrio vulnificus interaction in the gills: Role of the RtxA13 toxin.</title>
        <authorList>
            <person name="Callol A."/>
            <person name="Pajuelo D."/>
            <person name="Ebbesson L."/>
            <person name="Teles M."/>
            <person name="MacKenzie S."/>
            <person name="Amaro C."/>
        </authorList>
    </citation>
    <scope>NUCLEOTIDE SEQUENCE</scope>
</reference>
<sequence length="50" mass="6054">MFIAFLRLRLFYCSFLEDCELFCVSQNLKTNLFMNQCEFISIMQKLKDAF</sequence>
<dbReference type="EMBL" id="GBXM01074693">
    <property type="protein sequence ID" value="JAH33884.1"/>
    <property type="molecule type" value="Transcribed_RNA"/>
</dbReference>
<name>A0A0E9RXF8_ANGAN</name>
<accession>A0A0E9RXF8</accession>
<proteinExistence type="predicted"/>